<gene>
    <name evidence="2" type="ORF">SAMN04489716_5282</name>
</gene>
<dbReference type="EMBL" id="LT629758">
    <property type="protein sequence ID" value="SDT65800.1"/>
    <property type="molecule type" value="Genomic_DNA"/>
</dbReference>
<organism evidence="2 3">
    <name type="scientific">Actinoplanes derwentensis</name>
    <dbReference type="NCBI Taxonomy" id="113562"/>
    <lineage>
        <taxon>Bacteria</taxon>
        <taxon>Bacillati</taxon>
        <taxon>Actinomycetota</taxon>
        <taxon>Actinomycetes</taxon>
        <taxon>Micromonosporales</taxon>
        <taxon>Micromonosporaceae</taxon>
        <taxon>Actinoplanes</taxon>
    </lineage>
</organism>
<feature type="domain" description="Bacterial bifunctional deaminase-reductase C-terminal" evidence="1">
    <location>
        <begin position="4"/>
        <end position="169"/>
    </location>
</feature>
<keyword evidence="3" id="KW-1185">Reference proteome</keyword>
<proteinExistence type="predicted"/>
<accession>A0A1H2C5K8</accession>
<name>A0A1H2C5K8_9ACTN</name>
<protein>
    <submittedName>
        <fullName evidence="2">Dihydrofolate reductase</fullName>
    </submittedName>
</protein>
<dbReference type="InterPro" id="IPR024072">
    <property type="entry name" value="DHFR-like_dom_sf"/>
</dbReference>
<dbReference type="Pfam" id="PF01872">
    <property type="entry name" value="RibD_C"/>
    <property type="match status" value="1"/>
</dbReference>
<dbReference type="AlphaFoldDB" id="A0A1H2C5K8"/>
<evidence type="ECO:0000313" key="3">
    <source>
        <dbReference type="Proteomes" id="UP000198688"/>
    </source>
</evidence>
<dbReference type="STRING" id="113562.SAMN04489716_5282"/>
<sequence length="177" mass="19453">MGKIVAVEYVTLDGVFEEPVWSGPYFNEELGAWQDANLQEADALLLGRKTYEGFKAAWPQMEAETGHFGVKMNAMPKHVATTTLTEPEWNATFLPGEVATAVTELKATAGTLLINGSGTLVNYLTRHNLIDEYRLMIYPVVVGEGTHLWEPGTRLALTHQGSWRSATGVEVITYVPA</sequence>
<dbReference type="GO" id="GO:0009231">
    <property type="term" value="P:riboflavin biosynthetic process"/>
    <property type="evidence" value="ECO:0007669"/>
    <property type="project" value="InterPro"/>
</dbReference>
<dbReference type="Gene3D" id="3.40.430.10">
    <property type="entry name" value="Dihydrofolate Reductase, subunit A"/>
    <property type="match status" value="1"/>
</dbReference>
<evidence type="ECO:0000259" key="1">
    <source>
        <dbReference type="Pfam" id="PF01872"/>
    </source>
</evidence>
<reference evidence="2 3" key="1">
    <citation type="submission" date="2016-10" db="EMBL/GenBank/DDBJ databases">
        <authorList>
            <person name="de Groot N.N."/>
        </authorList>
    </citation>
    <scope>NUCLEOTIDE SEQUENCE [LARGE SCALE GENOMIC DNA]</scope>
    <source>
        <strain evidence="2 3">DSM 43941</strain>
    </source>
</reference>
<dbReference type="OrthoDB" id="3471694at2"/>
<dbReference type="InterPro" id="IPR002734">
    <property type="entry name" value="RibDG_C"/>
</dbReference>
<dbReference type="GO" id="GO:0008703">
    <property type="term" value="F:5-amino-6-(5-phosphoribosylamino)uracil reductase activity"/>
    <property type="evidence" value="ECO:0007669"/>
    <property type="project" value="InterPro"/>
</dbReference>
<dbReference type="RefSeq" id="WP_092547083.1">
    <property type="nucleotide sequence ID" value="NZ_BOMJ01000014.1"/>
</dbReference>
<evidence type="ECO:0000313" key="2">
    <source>
        <dbReference type="EMBL" id="SDT65800.1"/>
    </source>
</evidence>
<dbReference type="SUPFAM" id="SSF53597">
    <property type="entry name" value="Dihydrofolate reductase-like"/>
    <property type="match status" value="1"/>
</dbReference>
<dbReference type="Proteomes" id="UP000198688">
    <property type="component" value="Chromosome I"/>
</dbReference>